<dbReference type="GO" id="GO:0009338">
    <property type="term" value="C:exodeoxyribonuclease V complex"/>
    <property type="evidence" value="ECO:0007669"/>
    <property type="project" value="InterPro"/>
</dbReference>
<dbReference type="GO" id="GO:0008854">
    <property type="term" value="F:exodeoxyribonuclease V activity"/>
    <property type="evidence" value="ECO:0007669"/>
    <property type="project" value="InterPro"/>
</dbReference>
<protein>
    <recommendedName>
        <fullName evidence="10">RecBCD enzyme subunit RecC</fullName>
    </recommendedName>
    <alternativeName>
        <fullName evidence="10">Exonuclease V subunit RecC</fullName>
        <shortName evidence="10">ExoV subunit RecC</shortName>
    </alternativeName>
    <alternativeName>
        <fullName evidence="10">Helicase/nuclease RecBCD subunit RecC</fullName>
    </alternativeName>
</protein>
<dbReference type="SUPFAM" id="SSF52540">
    <property type="entry name" value="P-loop containing nucleoside triphosphate hydrolases"/>
    <property type="match status" value="2"/>
</dbReference>
<dbReference type="HAMAP" id="MF_01486">
    <property type="entry name" value="RecC"/>
    <property type="match status" value="1"/>
</dbReference>
<dbReference type="RefSeq" id="WP_092678164.1">
    <property type="nucleotide sequence ID" value="NZ_FOGC01000015.1"/>
</dbReference>
<proteinExistence type="inferred from homology"/>
<keyword evidence="9 10" id="KW-0234">DNA repair</keyword>
<dbReference type="STRING" id="988801.SAMN05216522_11534"/>
<keyword evidence="4 10" id="KW-0378">Hydrolase</keyword>
<dbReference type="InterPro" id="IPR006697">
    <property type="entry name" value="RecC"/>
</dbReference>
<evidence type="ECO:0000313" key="13">
    <source>
        <dbReference type="Proteomes" id="UP000242515"/>
    </source>
</evidence>
<dbReference type="AlphaFoldDB" id="A0A1H9MHN2"/>
<dbReference type="InterPro" id="IPR011335">
    <property type="entry name" value="Restrct_endonuc-II-like"/>
</dbReference>
<evidence type="ECO:0000256" key="6">
    <source>
        <dbReference type="ARBA" id="ARBA00022839"/>
    </source>
</evidence>
<evidence type="ECO:0000256" key="10">
    <source>
        <dbReference type="HAMAP-Rule" id="MF_01486"/>
    </source>
</evidence>
<dbReference type="InterPro" id="IPR041500">
    <property type="entry name" value="RecC_C"/>
</dbReference>
<dbReference type="Pfam" id="PF04257">
    <property type="entry name" value="Exonuc_V_gamma"/>
    <property type="match status" value="1"/>
</dbReference>
<dbReference type="Pfam" id="PF17946">
    <property type="entry name" value="RecC_C"/>
    <property type="match status" value="1"/>
</dbReference>
<evidence type="ECO:0000256" key="5">
    <source>
        <dbReference type="ARBA" id="ARBA00022806"/>
    </source>
</evidence>
<feature type="domain" description="RecC C-terminal" evidence="11">
    <location>
        <begin position="840"/>
        <end position="1059"/>
    </location>
</feature>
<keyword evidence="1 10" id="KW-0540">Nuclease</keyword>
<sequence length="1142" mass="131295">MFRVWHSNRLDLLKDLVTSIMENDPLPDPLEQEVVLVQSPGMAQWLQMELALGFHSRIAANIHFPLPATFIWQMFVAVLPNIPAESAFTKSAMSWKLMHLLPSLREEPAFQVLSDYLAEDADPRKLYQLCAQVADLFDHYLVYRPDWLALWQQGDRVAELGSAQEWQAPLWQALVDYTAKIGQPEWHRANLYQRFIQRLADDKLDAVLPKRVFICGISSLPPIYLQALEGLGRHSEIHLLFTNPCQHYWGDIQDRAFLARLLTRRRKVYALKQQQWQETGEQRALFKAPEIASQLFSEEGEQALPNPLLASWGRQGRDNLYLLAQMESVNDEIHAFVENEPTHLLSQLQQDILLLEDHSVVGLNAEQFMTSTTKRPLARDDRSITISSCHNAQREVEVLRDYLLTLLDQDPDLSPRDIIVMVADIDIYTPYIQAAFSRANNDAYLPFSISDRSASYAHPVIQAFIQLLMLPDSRFTSEQVLALLEVPALAERFAITEEQLQRLRHWVEESGIRWGLDDESVADLALPVTGQHTWQFGIQRMLLGVAMDSTLGDWQGILPFDESAGLMGELAGQLAEFLAALSEWRERLTQSYTLAEWLPYCRQLTERFFIGDAESQAALEVIHEQWRKVIQEGITAQYTQHIPMTLLRDELRGRLEQQRISQRFLAGQVNFCTLMPMRSIPFKVVCLLGMNDGVYPRTILPSGFDLMPKQPRKGDRNRRDDDRYLFLEALTSAQHYFYVSYVGRSIQDNQPRLASVLVTELLDYIGQSFYLEGDAQCDVDESARRVQQHLVLAQARTPFSIENFSEQNPWHSFAQQWTAAANREGTPQPLFSQPLAPSIPEELSINAFSSFWRHPIRAWFTRRLGVYFQREEVGLPESEPFIHDNLTRYQLNQRLLNTLIDQQPAEQLYRHYRLSGQLPYGAYGRLLWQRQCAEMEKIAHTVVAQRHATHSLEVDLMLLDTRVIGWLPQVQADGLLRWRPGKLNLTDGLLLWIEHLLYCAMGGQGISRLYGRDETCWRFLPLSVDQAMAQLERMMQGYYQGMVEPLWLLKESGGGWLQAALLKNSQPPVIDWQESTQNRALQRLHSAWHEGYLMDGEGSDPYLQRLAPQLTAEQVTTICQQAELWYLPVLQAHSPETSETAA</sequence>
<keyword evidence="13" id="KW-1185">Reference proteome</keyword>
<comment type="similarity">
    <text evidence="10">Belongs to the RecC family.</text>
</comment>
<dbReference type="Proteomes" id="UP000242515">
    <property type="component" value="Unassembled WGS sequence"/>
</dbReference>
<evidence type="ECO:0000256" key="2">
    <source>
        <dbReference type="ARBA" id="ARBA00022741"/>
    </source>
</evidence>
<dbReference type="GO" id="GO:0003677">
    <property type="term" value="F:DNA binding"/>
    <property type="evidence" value="ECO:0007669"/>
    <property type="project" value="UniProtKB-UniRule"/>
</dbReference>
<comment type="miscellaneous">
    <text evidence="10">In the RecBCD complex, RecB has a slow 3'-5' helicase, an exonuclease activity and loads RecA onto ssDNA, RecD has a fast 5'-3' helicase activity, while RecC stimulates the ATPase and processivity of the RecB helicase and contributes to recognition of the Chi site.</text>
</comment>
<dbReference type="FunFam" id="3.40.50.300:FF:001153">
    <property type="entry name" value="RecBCD enzyme subunit RecC"/>
    <property type="match status" value="1"/>
</dbReference>
<dbReference type="NCBIfam" id="NF008289">
    <property type="entry name" value="PRK11069.1"/>
    <property type="match status" value="1"/>
</dbReference>
<dbReference type="PIRSF" id="PIRSF000980">
    <property type="entry name" value="RecC"/>
    <property type="match status" value="1"/>
</dbReference>
<evidence type="ECO:0000256" key="3">
    <source>
        <dbReference type="ARBA" id="ARBA00022763"/>
    </source>
</evidence>
<keyword evidence="3 10" id="KW-0227">DNA damage</keyword>
<evidence type="ECO:0000256" key="7">
    <source>
        <dbReference type="ARBA" id="ARBA00022840"/>
    </source>
</evidence>
<dbReference type="GO" id="GO:0005524">
    <property type="term" value="F:ATP binding"/>
    <property type="evidence" value="ECO:0007669"/>
    <property type="project" value="UniProtKB-UniRule"/>
</dbReference>
<dbReference type="Gene3D" id="1.10.10.160">
    <property type="match status" value="1"/>
</dbReference>
<evidence type="ECO:0000259" key="11">
    <source>
        <dbReference type="Pfam" id="PF17946"/>
    </source>
</evidence>
<keyword evidence="5 10" id="KW-0347">Helicase</keyword>
<keyword evidence="7 10" id="KW-0067">ATP-binding</keyword>
<keyword evidence="2 10" id="KW-0547">Nucleotide-binding</keyword>
<evidence type="ECO:0000256" key="9">
    <source>
        <dbReference type="ARBA" id="ARBA00023204"/>
    </source>
</evidence>
<dbReference type="CDD" id="cd22353">
    <property type="entry name" value="RecC_C-like"/>
    <property type="match status" value="1"/>
</dbReference>
<dbReference type="OrthoDB" id="9762834at2"/>
<reference evidence="13" key="1">
    <citation type="submission" date="2016-10" db="EMBL/GenBank/DDBJ databases">
        <authorList>
            <person name="Varghese N."/>
            <person name="Submissions S."/>
        </authorList>
    </citation>
    <scope>NUCLEOTIDE SEQUENCE [LARGE SCALE GENOMIC DNA]</scope>
    <source>
        <strain evidence="13">8N4</strain>
    </source>
</reference>
<evidence type="ECO:0000256" key="4">
    <source>
        <dbReference type="ARBA" id="ARBA00022801"/>
    </source>
</evidence>
<keyword evidence="8 10" id="KW-0238">DNA-binding</keyword>
<dbReference type="SUPFAM" id="SSF52980">
    <property type="entry name" value="Restriction endonuclease-like"/>
    <property type="match status" value="1"/>
</dbReference>
<dbReference type="EMBL" id="FOGC01000015">
    <property type="protein sequence ID" value="SER22663.1"/>
    <property type="molecule type" value="Genomic_DNA"/>
</dbReference>
<evidence type="ECO:0000256" key="1">
    <source>
        <dbReference type="ARBA" id="ARBA00022722"/>
    </source>
</evidence>
<name>A0A1H9MHN2_9GAMM</name>
<dbReference type="Gene3D" id="3.40.50.10930">
    <property type="match status" value="1"/>
</dbReference>
<dbReference type="NCBIfam" id="TIGR01450">
    <property type="entry name" value="recC"/>
    <property type="match status" value="1"/>
</dbReference>
<keyword evidence="6 10" id="KW-0269">Exonuclease</keyword>
<dbReference type="Gene3D" id="1.10.10.990">
    <property type="match status" value="1"/>
</dbReference>
<evidence type="ECO:0000256" key="8">
    <source>
        <dbReference type="ARBA" id="ARBA00023125"/>
    </source>
</evidence>
<dbReference type="InterPro" id="IPR013986">
    <property type="entry name" value="DExx_box_DNA_helicase_dom_sf"/>
</dbReference>
<dbReference type="GO" id="GO:0000724">
    <property type="term" value="P:double-strand break repair via homologous recombination"/>
    <property type="evidence" value="ECO:0007669"/>
    <property type="project" value="UniProtKB-UniRule"/>
</dbReference>
<organism evidence="12 13">
    <name type="scientific">Rosenbergiella nectarea</name>
    <dbReference type="NCBI Taxonomy" id="988801"/>
    <lineage>
        <taxon>Bacteria</taxon>
        <taxon>Pseudomonadati</taxon>
        <taxon>Pseudomonadota</taxon>
        <taxon>Gammaproteobacteria</taxon>
        <taxon>Enterobacterales</taxon>
        <taxon>Erwiniaceae</taxon>
        <taxon>Rosenbergiella</taxon>
    </lineage>
</organism>
<dbReference type="Gene3D" id="3.40.50.300">
    <property type="entry name" value="P-loop containing nucleotide triphosphate hydrolases"/>
    <property type="match status" value="2"/>
</dbReference>
<dbReference type="GO" id="GO:0003678">
    <property type="term" value="F:DNA helicase activity"/>
    <property type="evidence" value="ECO:0007669"/>
    <property type="project" value="UniProtKB-UniRule"/>
</dbReference>
<comment type="function">
    <text evidence="10">A helicase/nuclease that prepares dsDNA breaks (DSB) for recombinational DNA repair. Binds to DSBs and unwinds DNA via a highly rapid and processive ATP-dependent bidirectional helicase activity. Unwinds dsDNA until it encounters a Chi (crossover hotspot instigator) sequence from the 3' direction. Cuts ssDNA a few nucleotides 3' to the Chi site. The properties and activities of the enzyme are changed at Chi. The Chi-altered holoenzyme produces a long 3'-ssDNA overhang and facilitates RecA-binding to the ssDNA for homologous DNA recombination and repair. Holoenzyme degrades any linearized DNA that is unable to undergo homologous recombination. In the holoenzyme this subunit recognizes the wild-type Chi sequence, and when added to isolated RecB increases its ATP-dependent helicase processivity.</text>
</comment>
<accession>A0A1H9MHN2</accession>
<comment type="subunit">
    <text evidence="10">Heterotrimer of RecB, RecC and RecD. All subunits contribute to DNA-binding.</text>
</comment>
<gene>
    <name evidence="10" type="primary">recC</name>
    <name evidence="12" type="ORF">SAMN05216522_11534</name>
</gene>
<dbReference type="PANTHER" id="PTHR30591">
    <property type="entry name" value="RECBCD ENZYME SUBUNIT RECC"/>
    <property type="match status" value="1"/>
</dbReference>
<evidence type="ECO:0000313" key="12">
    <source>
        <dbReference type="EMBL" id="SER22663.1"/>
    </source>
</evidence>
<dbReference type="PANTHER" id="PTHR30591:SF1">
    <property type="entry name" value="RECBCD ENZYME SUBUNIT RECC"/>
    <property type="match status" value="1"/>
</dbReference>
<dbReference type="InterPro" id="IPR027417">
    <property type="entry name" value="P-loop_NTPase"/>
</dbReference>